<reference evidence="2" key="1">
    <citation type="journal article" date="2015" name="Nature">
        <title>Complex archaea that bridge the gap between prokaryotes and eukaryotes.</title>
        <authorList>
            <person name="Spang A."/>
            <person name="Saw J.H."/>
            <person name="Jorgensen S.L."/>
            <person name="Zaremba-Niedzwiedzka K."/>
            <person name="Martijn J."/>
            <person name="Lind A.E."/>
            <person name="van Eijk R."/>
            <person name="Schleper C."/>
            <person name="Guy L."/>
            <person name="Ettema T.J."/>
        </authorList>
    </citation>
    <scope>NUCLEOTIDE SEQUENCE</scope>
</reference>
<feature type="non-terminal residue" evidence="2">
    <location>
        <position position="1"/>
    </location>
</feature>
<proteinExistence type="predicted"/>
<dbReference type="EMBL" id="LAZR01032137">
    <property type="protein sequence ID" value="KKL51758.1"/>
    <property type="molecule type" value="Genomic_DNA"/>
</dbReference>
<name>A0A0F9CQY0_9ZZZZ</name>
<feature type="transmembrane region" description="Helical" evidence="1">
    <location>
        <begin position="94"/>
        <end position="116"/>
    </location>
</feature>
<accession>A0A0F9CQY0</accession>
<evidence type="ECO:0000313" key="2">
    <source>
        <dbReference type="EMBL" id="KKL51758.1"/>
    </source>
</evidence>
<keyword evidence="1" id="KW-0472">Membrane</keyword>
<gene>
    <name evidence="2" type="ORF">LCGC14_2292300</name>
</gene>
<comment type="caution">
    <text evidence="2">The sequence shown here is derived from an EMBL/GenBank/DDBJ whole genome shotgun (WGS) entry which is preliminary data.</text>
</comment>
<keyword evidence="1" id="KW-1133">Transmembrane helix</keyword>
<evidence type="ECO:0000256" key="1">
    <source>
        <dbReference type="SAM" id="Phobius"/>
    </source>
</evidence>
<protein>
    <submittedName>
        <fullName evidence="2">Uncharacterized protein</fullName>
    </submittedName>
</protein>
<keyword evidence="1" id="KW-0812">Transmembrane</keyword>
<sequence>EVLGPDQRRCPARVTQGARLLVHVGQPGLPGFYEIRRDKTLLSSVSVNVSPREGDLRRVDDDVLREHLTNERTDLEIRSAGHGGPVLRVRGKPLWPWFVLAAMMAIGLELVVLCVWKQ</sequence>
<organism evidence="2">
    <name type="scientific">marine sediment metagenome</name>
    <dbReference type="NCBI Taxonomy" id="412755"/>
    <lineage>
        <taxon>unclassified sequences</taxon>
        <taxon>metagenomes</taxon>
        <taxon>ecological metagenomes</taxon>
    </lineage>
</organism>
<dbReference type="AlphaFoldDB" id="A0A0F9CQY0"/>